<keyword evidence="1" id="KW-1133">Transmembrane helix</keyword>
<dbReference type="PANTHER" id="PTHR33517:SF4">
    <property type="entry name" value="SPERMATOGENESIS-ASSOCIATED PROTEIN 46"/>
    <property type="match status" value="1"/>
</dbReference>
<dbReference type="Pfam" id="PF17734">
    <property type="entry name" value="Spt46"/>
    <property type="match status" value="1"/>
</dbReference>
<evidence type="ECO:0000256" key="1">
    <source>
        <dbReference type="SAM" id="Phobius"/>
    </source>
</evidence>
<dbReference type="EMBL" id="VZRI01014198">
    <property type="protein sequence ID" value="NWV01880.1"/>
    <property type="molecule type" value="Genomic_DNA"/>
</dbReference>
<keyword evidence="3" id="KW-1185">Reference proteome</keyword>
<comment type="caution">
    <text evidence="2">The sequence shown here is derived from an EMBL/GenBank/DDBJ whole genome shotgun (WGS) entry which is preliminary data.</text>
</comment>
<feature type="transmembrane region" description="Helical" evidence="1">
    <location>
        <begin position="16"/>
        <end position="38"/>
    </location>
</feature>
<accession>A0A7K6BKI9</accession>
<gene>
    <name evidence="2" type="primary">Spata46</name>
    <name evidence="2" type="ORF">UPUEPO_R10995</name>
</gene>
<dbReference type="GO" id="GO:0031965">
    <property type="term" value="C:nuclear membrane"/>
    <property type="evidence" value="ECO:0007669"/>
    <property type="project" value="TreeGrafter"/>
</dbReference>
<keyword evidence="1" id="KW-0472">Membrane</keyword>
<reference evidence="2 3" key="1">
    <citation type="submission" date="2019-09" db="EMBL/GenBank/DDBJ databases">
        <title>Bird 10,000 Genomes (B10K) Project - Family phase.</title>
        <authorList>
            <person name="Zhang G."/>
        </authorList>
    </citation>
    <scope>NUCLEOTIDE SEQUENCE [LARGE SCALE GENOMIC DNA]</scope>
    <source>
        <strain evidence="2">B10K-DU-012-37</strain>
    </source>
</reference>
<evidence type="ECO:0000313" key="2">
    <source>
        <dbReference type="EMBL" id="NWV01880.1"/>
    </source>
</evidence>
<protein>
    <submittedName>
        <fullName evidence="2">SPT46 protein</fullName>
    </submittedName>
</protein>
<sequence length="68" mass="7956">SCRASIRVLDILPGSLWQMVLQCGYMCVSHCLLFPALLSMKTHIWNSTQEGYSCKVYYRRLKALWEKE</sequence>
<keyword evidence="1" id="KW-0812">Transmembrane</keyword>
<feature type="non-terminal residue" evidence="2">
    <location>
        <position position="68"/>
    </location>
</feature>
<dbReference type="InterPro" id="IPR040879">
    <property type="entry name" value="Spt46-like"/>
</dbReference>
<organism evidence="2 3">
    <name type="scientific">Upupa epops</name>
    <name type="common">Eurasian hoopoe</name>
    <dbReference type="NCBI Taxonomy" id="57439"/>
    <lineage>
        <taxon>Eukaryota</taxon>
        <taxon>Metazoa</taxon>
        <taxon>Chordata</taxon>
        <taxon>Craniata</taxon>
        <taxon>Vertebrata</taxon>
        <taxon>Euteleostomi</taxon>
        <taxon>Archelosauria</taxon>
        <taxon>Archosauria</taxon>
        <taxon>Dinosauria</taxon>
        <taxon>Saurischia</taxon>
        <taxon>Theropoda</taxon>
        <taxon>Coelurosauria</taxon>
        <taxon>Aves</taxon>
        <taxon>Neognathae</taxon>
        <taxon>Neoaves</taxon>
        <taxon>Telluraves</taxon>
        <taxon>Coraciimorphae</taxon>
        <taxon>Bucerotiformes</taxon>
        <taxon>Upupidae</taxon>
        <taxon>Upupa</taxon>
    </lineage>
</organism>
<feature type="non-terminal residue" evidence="2">
    <location>
        <position position="1"/>
    </location>
</feature>
<proteinExistence type="predicted"/>
<dbReference type="AlphaFoldDB" id="A0A7K6BKI9"/>
<dbReference type="OrthoDB" id="8898641at2759"/>
<dbReference type="PANTHER" id="PTHR33517">
    <property type="entry name" value="PROTEIN FAM170B-RELATED"/>
    <property type="match status" value="1"/>
</dbReference>
<dbReference type="Proteomes" id="UP000544127">
    <property type="component" value="Unassembled WGS sequence"/>
</dbReference>
<dbReference type="GO" id="GO:0009566">
    <property type="term" value="P:fertilization"/>
    <property type="evidence" value="ECO:0007669"/>
    <property type="project" value="TreeGrafter"/>
</dbReference>
<name>A0A7K6BKI9_UPUEP</name>
<evidence type="ECO:0000313" key="3">
    <source>
        <dbReference type="Proteomes" id="UP000544127"/>
    </source>
</evidence>